<protein>
    <submittedName>
        <fullName evidence="1">Uncharacterized protein</fullName>
    </submittedName>
</protein>
<name>A0A0A9GN59_ARUDO</name>
<sequence length="23" mass="2896">MKECSKSFYRHELFQDPVRNKRP</sequence>
<dbReference type="AlphaFoldDB" id="A0A0A9GN59"/>
<dbReference type="EMBL" id="GBRH01173037">
    <property type="protein sequence ID" value="JAE24859.1"/>
    <property type="molecule type" value="Transcribed_RNA"/>
</dbReference>
<reference evidence="1" key="2">
    <citation type="journal article" date="2015" name="Data Brief">
        <title>Shoot transcriptome of the giant reed, Arundo donax.</title>
        <authorList>
            <person name="Barrero R.A."/>
            <person name="Guerrero F.D."/>
            <person name="Moolhuijzen P."/>
            <person name="Goolsby J.A."/>
            <person name="Tidwell J."/>
            <person name="Bellgard S.E."/>
            <person name="Bellgard M.I."/>
        </authorList>
    </citation>
    <scope>NUCLEOTIDE SEQUENCE</scope>
    <source>
        <tissue evidence="1">Shoot tissue taken approximately 20 cm above the soil surface</tissue>
    </source>
</reference>
<reference evidence="1" key="1">
    <citation type="submission" date="2014-09" db="EMBL/GenBank/DDBJ databases">
        <authorList>
            <person name="Magalhaes I.L.F."/>
            <person name="Oliveira U."/>
            <person name="Santos F.R."/>
            <person name="Vidigal T.H.D.A."/>
            <person name="Brescovit A.D."/>
            <person name="Santos A.J."/>
        </authorList>
    </citation>
    <scope>NUCLEOTIDE SEQUENCE</scope>
    <source>
        <tissue evidence="1">Shoot tissue taken approximately 20 cm above the soil surface</tissue>
    </source>
</reference>
<evidence type="ECO:0000313" key="1">
    <source>
        <dbReference type="EMBL" id="JAE24859.1"/>
    </source>
</evidence>
<proteinExistence type="predicted"/>
<organism evidence="1">
    <name type="scientific">Arundo donax</name>
    <name type="common">Giant reed</name>
    <name type="synonym">Donax arundinaceus</name>
    <dbReference type="NCBI Taxonomy" id="35708"/>
    <lineage>
        <taxon>Eukaryota</taxon>
        <taxon>Viridiplantae</taxon>
        <taxon>Streptophyta</taxon>
        <taxon>Embryophyta</taxon>
        <taxon>Tracheophyta</taxon>
        <taxon>Spermatophyta</taxon>
        <taxon>Magnoliopsida</taxon>
        <taxon>Liliopsida</taxon>
        <taxon>Poales</taxon>
        <taxon>Poaceae</taxon>
        <taxon>PACMAD clade</taxon>
        <taxon>Arundinoideae</taxon>
        <taxon>Arundineae</taxon>
        <taxon>Arundo</taxon>
    </lineage>
</organism>
<accession>A0A0A9GN59</accession>